<protein>
    <submittedName>
        <fullName evidence="1">HBR481Cp</fullName>
    </submittedName>
</protein>
<dbReference type="OrthoDB" id="5865767at2759"/>
<organism evidence="1 2">
    <name type="scientific">Eremothecium sinecaudum</name>
    <dbReference type="NCBI Taxonomy" id="45286"/>
    <lineage>
        <taxon>Eukaryota</taxon>
        <taxon>Fungi</taxon>
        <taxon>Dikarya</taxon>
        <taxon>Ascomycota</taxon>
        <taxon>Saccharomycotina</taxon>
        <taxon>Saccharomycetes</taxon>
        <taxon>Saccharomycetales</taxon>
        <taxon>Saccharomycetaceae</taxon>
        <taxon>Eremothecium</taxon>
    </lineage>
</organism>
<dbReference type="AlphaFoldDB" id="A0A120K1H3"/>
<dbReference type="STRING" id="45286.A0A120K1H3"/>
<reference evidence="1 2" key="1">
    <citation type="submission" date="2016-01" db="EMBL/GenBank/DDBJ databases">
        <title>Genome sequence of the yeast Holleya sinecauda.</title>
        <authorList>
            <person name="Dietrich F.S."/>
        </authorList>
    </citation>
    <scope>NUCLEOTIDE SEQUENCE [LARGE SCALE GENOMIC DNA]</scope>
    <source>
        <strain evidence="1 2">ATCC 58844</strain>
    </source>
</reference>
<dbReference type="EMBL" id="CP014242">
    <property type="protein sequence ID" value="AMD19382.1"/>
    <property type="molecule type" value="Genomic_DNA"/>
</dbReference>
<dbReference type="Gene3D" id="2.30.29.30">
    <property type="entry name" value="Pleckstrin-homology domain (PH domain)/Phosphotyrosine-binding domain (PTB)"/>
    <property type="match status" value="1"/>
</dbReference>
<sequence length="744" mass="83915">MPSSELDLSQQFEVMSGQSALIRKFVSVPSSTSTSSVEETNMALFDVRSGQSTSTSDNCSHMQRADVFRENCASEEVPRGSGIGGKDSLCGVEYSYDSSYDPMKDVMMWRDPVPAQAPSYTAVNPNTRITYPIFEQEEDNILPSYTPAVYDVVVVSVKQEWLTPYEPCISRTWRYYVMEINSTQLNFYDIDASLTKECKRAKPDALNKPEGSAITLSTLTKCGSFFSLHLGKEPIRMDAETGAHISAKVKKDRGQYLTPEKLHASYTLQYSKVGMPTDYTKKPYVLRLRCETEQFLVSFSNVDDLIMWHVYLDIGIGVSLDLDQREMPAYRTVPRRRRHNYRSHRSGRSNWNRDPMVSLGSLSRHPIFGRLDLGAESALIEELELGLIRDNASQGGSTMSFPSPTSGEAFSLTDTFSIRSSDSESSTTSIGNRLKHLFMPEEKKQTRVNRSASASTSFRARACSVNSLMSVAEDVNLDDERAPLPRAPSYRSLNSNNDASHRLQKNKLPLHSRDISSPTRLIPKIPFPNMIDSVMDRDPYNVCHNQDMTTGFSGSANTFPASLETNAEIGIENEALSMHSNGNRPENPRTSVYAEEDIDENSEDEFIFGSSASYYAMSAAHQLRYRNSSGSFASNLHYIRYERDDGIMKWEPPKKQVSRKKYIRDSLRCIKPLCEDEEWLGDVLVYSHNTNKSQHNYKRTGSFRRKNKGSWCDRNEDAINPSNRQLKACIVGPHSLIDFENSLA</sequence>
<gene>
    <name evidence="1" type="ORF">AW171_hschr21210</name>
</gene>
<dbReference type="RefSeq" id="XP_017986378.1">
    <property type="nucleotide sequence ID" value="XM_018130889.1"/>
</dbReference>
<dbReference type="Proteomes" id="UP000243052">
    <property type="component" value="Chromosome ii"/>
</dbReference>
<dbReference type="PANTHER" id="PTHR37283:SF1">
    <property type="entry name" value="PH DOMAIN-CONTAINING PROTEIN YHR131C"/>
    <property type="match status" value="1"/>
</dbReference>
<evidence type="ECO:0000313" key="2">
    <source>
        <dbReference type="Proteomes" id="UP000243052"/>
    </source>
</evidence>
<proteinExistence type="predicted"/>
<accession>A0A120K1H3</accession>
<dbReference type="GeneID" id="28721674"/>
<dbReference type="PANTHER" id="PTHR37283">
    <property type="entry name" value="PH DOMAIN-CONTAINING PROTEIN YHR131C"/>
    <property type="match status" value="1"/>
</dbReference>
<keyword evidence="2" id="KW-1185">Reference proteome</keyword>
<evidence type="ECO:0000313" key="1">
    <source>
        <dbReference type="EMBL" id="AMD19382.1"/>
    </source>
</evidence>
<name>A0A120K1H3_9SACH</name>
<dbReference type="InterPro" id="IPR011993">
    <property type="entry name" value="PH-like_dom_sf"/>
</dbReference>